<feature type="transmembrane region" description="Helical" evidence="3">
    <location>
        <begin position="296"/>
        <end position="313"/>
    </location>
</feature>
<feature type="transmembrane region" description="Helical" evidence="3">
    <location>
        <begin position="122"/>
        <end position="140"/>
    </location>
</feature>
<reference evidence="5 6" key="1">
    <citation type="submission" date="2016-10" db="EMBL/GenBank/DDBJ databases">
        <authorList>
            <person name="Cai Z."/>
        </authorList>
    </citation>
    <scope>NUCLEOTIDE SEQUENCE [LARGE SCALE GENOMIC DNA]</scope>
    <source>
        <strain evidence="5 6">CGMCC 1.10826</strain>
    </source>
</reference>
<keyword evidence="3" id="KW-0472">Membrane</keyword>
<evidence type="ECO:0000313" key="5">
    <source>
        <dbReference type="EMBL" id="SSA45047.1"/>
    </source>
</evidence>
<feature type="domain" description="EamA" evidence="4">
    <location>
        <begin position="28"/>
        <end position="162"/>
    </location>
</feature>
<sequence>MALAVDTPLRAPAPTAARPVVPRMRRRLGIVAIVASASAMGLAGLFGRLASPPGAVIGETLTLGRMAVGALGMVLVLAAGRRLSVLRRTRVSWSVVLGGVFLGLSLATYLSATVLTVLSRAVALHYLGPVVATVLARLVLKERARGTELLTLGISFAGMVLATGLVDGAPTVPDGDQLLGDVLAAVSGLLYGAALLCYRYRADMPADVRNFWNFTFGALGAAGMVAVTRPDMSGMTAQNWVWAGTFFVVCGFLALGLLVVAGMHLRSVELSALSYWEVVVAMLLGAAVYGEAVSPLAAVGALLILVAMVVALGRRRPAGTGAAPSGARGDRAAEVEPA</sequence>
<feature type="transmembrane region" description="Helical" evidence="3">
    <location>
        <begin position="149"/>
        <end position="166"/>
    </location>
</feature>
<accession>A0A2Y9ARC7</accession>
<feature type="transmembrane region" description="Helical" evidence="3">
    <location>
        <begin position="178"/>
        <end position="198"/>
    </location>
</feature>
<proteinExistence type="inferred from homology"/>
<dbReference type="PANTHER" id="PTHR22911:SF135">
    <property type="entry name" value="BLR4310 PROTEIN"/>
    <property type="match status" value="1"/>
</dbReference>
<dbReference type="RefSeq" id="WP_220035199.1">
    <property type="nucleotide sequence ID" value="NZ_QKLZ01000011.1"/>
</dbReference>
<keyword evidence="6" id="KW-1185">Reference proteome</keyword>
<feature type="compositionally biased region" description="Basic and acidic residues" evidence="2">
    <location>
        <begin position="328"/>
        <end position="338"/>
    </location>
</feature>
<dbReference type="GO" id="GO:0016020">
    <property type="term" value="C:membrane"/>
    <property type="evidence" value="ECO:0007669"/>
    <property type="project" value="InterPro"/>
</dbReference>
<name>A0A2Y9ARC7_9MICO</name>
<dbReference type="InterPro" id="IPR037185">
    <property type="entry name" value="EmrE-like"/>
</dbReference>
<feature type="transmembrane region" description="Helical" evidence="3">
    <location>
        <begin position="273"/>
        <end position="290"/>
    </location>
</feature>
<evidence type="ECO:0000256" key="3">
    <source>
        <dbReference type="SAM" id="Phobius"/>
    </source>
</evidence>
<feature type="transmembrane region" description="Helical" evidence="3">
    <location>
        <begin position="91"/>
        <end position="110"/>
    </location>
</feature>
<dbReference type="PANTHER" id="PTHR22911">
    <property type="entry name" value="ACYL-MALONYL CONDENSING ENZYME-RELATED"/>
    <property type="match status" value="1"/>
</dbReference>
<organism evidence="5 6">
    <name type="scientific">Georgenia satyanarayanai</name>
    <dbReference type="NCBI Taxonomy" id="860221"/>
    <lineage>
        <taxon>Bacteria</taxon>
        <taxon>Bacillati</taxon>
        <taxon>Actinomycetota</taxon>
        <taxon>Actinomycetes</taxon>
        <taxon>Micrococcales</taxon>
        <taxon>Bogoriellaceae</taxon>
        <taxon>Georgenia</taxon>
    </lineage>
</organism>
<dbReference type="EMBL" id="UETB01000011">
    <property type="protein sequence ID" value="SSA45047.1"/>
    <property type="molecule type" value="Genomic_DNA"/>
</dbReference>
<dbReference type="SUPFAM" id="SSF103481">
    <property type="entry name" value="Multidrug resistance efflux transporter EmrE"/>
    <property type="match status" value="2"/>
</dbReference>
<feature type="transmembrane region" description="Helical" evidence="3">
    <location>
        <begin position="62"/>
        <end position="79"/>
    </location>
</feature>
<dbReference type="InterPro" id="IPR000620">
    <property type="entry name" value="EamA_dom"/>
</dbReference>
<evidence type="ECO:0000256" key="2">
    <source>
        <dbReference type="SAM" id="MobiDB-lite"/>
    </source>
</evidence>
<feature type="region of interest" description="Disordered" evidence="2">
    <location>
        <begin position="317"/>
        <end position="338"/>
    </location>
</feature>
<evidence type="ECO:0000313" key="6">
    <source>
        <dbReference type="Proteomes" id="UP000250222"/>
    </source>
</evidence>
<dbReference type="AlphaFoldDB" id="A0A2Y9ARC7"/>
<evidence type="ECO:0000259" key="4">
    <source>
        <dbReference type="Pfam" id="PF00892"/>
    </source>
</evidence>
<feature type="transmembrane region" description="Helical" evidence="3">
    <location>
        <begin position="240"/>
        <end position="261"/>
    </location>
</feature>
<feature type="domain" description="EamA" evidence="4">
    <location>
        <begin position="179"/>
        <end position="311"/>
    </location>
</feature>
<keyword evidence="3" id="KW-1133">Transmembrane helix</keyword>
<feature type="transmembrane region" description="Helical" evidence="3">
    <location>
        <begin position="28"/>
        <end position="50"/>
    </location>
</feature>
<gene>
    <name evidence="5" type="ORF">SAMN05216184_11161</name>
</gene>
<dbReference type="Pfam" id="PF00892">
    <property type="entry name" value="EamA"/>
    <property type="match status" value="2"/>
</dbReference>
<evidence type="ECO:0000256" key="1">
    <source>
        <dbReference type="ARBA" id="ARBA00007362"/>
    </source>
</evidence>
<protein>
    <submittedName>
        <fullName evidence="5">EamA domain-containing membrane protein RarD</fullName>
    </submittedName>
</protein>
<feature type="transmembrane region" description="Helical" evidence="3">
    <location>
        <begin position="210"/>
        <end position="228"/>
    </location>
</feature>
<dbReference type="Proteomes" id="UP000250222">
    <property type="component" value="Unassembled WGS sequence"/>
</dbReference>
<comment type="similarity">
    <text evidence="1">Belongs to the EamA transporter family.</text>
</comment>
<keyword evidence="3" id="KW-0812">Transmembrane</keyword>